<dbReference type="SUPFAM" id="SSF55874">
    <property type="entry name" value="ATPase domain of HSP90 chaperone/DNA topoisomerase II/histidine kinase"/>
    <property type="match status" value="1"/>
</dbReference>
<dbReference type="CDD" id="cd00822">
    <property type="entry name" value="TopoII_Trans_DNA_gyrase"/>
    <property type="match status" value="1"/>
</dbReference>
<dbReference type="InterPro" id="IPR018522">
    <property type="entry name" value="TopoIIA_CS"/>
</dbReference>
<comment type="catalytic activity">
    <reaction evidence="1">
        <text>ATP-dependent breakage, passage and rejoining of double-stranded DNA.</text>
        <dbReference type="EC" id="5.6.2.2"/>
    </reaction>
</comment>
<dbReference type="NCBIfam" id="NF004189">
    <property type="entry name" value="PRK05644.1"/>
    <property type="match status" value="1"/>
</dbReference>
<dbReference type="InterPro" id="IPR036890">
    <property type="entry name" value="HATPase_C_sf"/>
</dbReference>
<evidence type="ECO:0000256" key="3">
    <source>
        <dbReference type="ARBA" id="ARBA00010708"/>
    </source>
</evidence>
<dbReference type="PRINTS" id="PR01159">
    <property type="entry name" value="DNAGYRASEB"/>
</dbReference>
<evidence type="ECO:0000256" key="5">
    <source>
        <dbReference type="ARBA" id="ARBA00022723"/>
    </source>
</evidence>
<dbReference type="GeneID" id="18563467"/>
<comment type="similarity">
    <text evidence="3">Belongs to the type II topoisomerase GyrB family.</text>
</comment>
<keyword evidence="5" id="KW-0479">Metal-binding</keyword>
<dbReference type="GO" id="GO:0006265">
    <property type="term" value="P:DNA topological change"/>
    <property type="evidence" value="ECO:0007669"/>
    <property type="project" value="InterPro"/>
</dbReference>
<keyword evidence="8" id="KW-0460">Magnesium</keyword>
<dbReference type="Pfam" id="PF00204">
    <property type="entry name" value="DNA_gyraseB"/>
    <property type="match status" value="1"/>
</dbReference>
<dbReference type="InterPro" id="IPR003594">
    <property type="entry name" value="HATPase_dom"/>
</dbReference>
<dbReference type="PROSITE" id="PS50880">
    <property type="entry name" value="TOPRIM"/>
    <property type="match status" value="1"/>
</dbReference>
<gene>
    <name evidence="13" type="primary">252</name>
    <name evidence="13" type="ORF">G_252</name>
</gene>
<keyword evidence="7" id="KW-0067">ATP-binding</keyword>
<dbReference type="GO" id="GO:0003677">
    <property type="term" value="F:DNA binding"/>
    <property type="evidence" value="ECO:0007669"/>
    <property type="project" value="UniProtKB-KW"/>
</dbReference>
<keyword evidence="11" id="KW-0413">Isomerase</keyword>
<dbReference type="SMART" id="SM00433">
    <property type="entry name" value="TOP2c"/>
    <property type="match status" value="1"/>
</dbReference>
<dbReference type="Pfam" id="PF00986">
    <property type="entry name" value="DNA_gyraseB_C"/>
    <property type="match status" value="1"/>
</dbReference>
<dbReference type="InterPro" id="IPR013760">
    <property type="entry name" value="Topo_IIA-like_dom_sf"/>
</dbReference>
<dbReference type="SUPFAM" id="SSF54211">
    <property type="entry name" value="Ribosomal protein S5 domain 2-like"/>
    <property type="match status" value="1"/>
</dbReference>
<dbReference type="PROSITE" id="PS00177">
    <property type="entry name" value="TOPOISOMERASE_II"/>
    <property type="match status" value="1"/>
</dbReference>
<protein>
    <recommendedName>
        <fullName evidence="4">DNA topoisomerase (ATP-hydrolyzing)</fullName>
        <ecNumber evidence="4">5.6.2.2</ecNumber>
    </recommendedName>
</protein>
<dbReference type="GO" id="GO:0005524">
    <property type="term" value="F:ATP binding"/>
    <property type="evidence" value="ECO:0007669"/>
    <property type="project" value="UniProtKB-KW"/>
</dbReference>
<dbReference type="SMART" id="SM00387">
    <property type="entry name" value="HATPase_c"/>
    <property type="match status" value="1"/>
</dbReference>
<dbReference type="Proteomes" id="UP000009273">
    <property type="component" value="Segment"/>
</dbReference>
<sequence length="656" mass="73159">MSSEKDNLTVNTDYGVEQIDALEGLEAVRKRPGMYIGTTTQKGVTHLVWEAADNSIDESVAGFGSEVWISVETDGTTTIKDKGRGIPVGPHPKFKNADGTQKDTLTVVCTQLHAGGKFNQAGSAYKSSAGLHGVGIKTITALSDHMVVEVRRNGKIHRQEFSRCYPVTEVEVIGECDINDTGTTVQYHPDAEIFKQTLLPDCKSLQARMAELASLNAGLRIYYTNESTGHIEDYYYEDGLIGYVNRMVGEKPSLYDKVLYFKDTYDVDENRQIIVEIAFRHDDDDKAGETIKSFANNINTHEGGFHYDGFRKAYRKFLNKYGEDKGLLKAALPMGYLLEGINAVVSVKVPEAEFEGQTKTKLGNAEAEDAVIAVFEKGISEFSKDPEADEILETIILKSIRAKEADEAARKARQLVKQGKKAKKLALPGKLADCTSKTYSELYIVEGDSAGGSAKSGRNRYYQAILSLRGKILNVEKSSLERMLNSEMIKNIIGAVGTGIDSPGQKFEYEKLRYDKIIFMCDADVDGSHIEALLLTLFYNYMRPLIEKGHVYAAQPPLYRVVKKNESIYLKDDHELKEYTKKHPNAEVQRFKGLGEMNADQLWETTMDPKERTLLQITLEDAERASTVFSELMGGDAKPRRDFIEANAHKVDLSFT</sequence>
<dbReference type="InterPro" id="IPR014721">
    <property type="entry name" value="Ribsml_uS5_D2-typ_fold_subgr"/>
</dbReference>
<dbReference type="Gene3D" id="3.30.565.10">
    <property type="entry name" value="Histidine kinase-like ATPase, C-terminal domain"/>
    <property type="match status" value="1"/>
</dbReference>
<evidence type="ECO:0000256" key="7">
    <source>
        <dbReference type="ARBA" id="ARBA00022840"/>
    </source>
</evidence>
<dbReference type="Gene3D" id="3.40.50.670">
    <property type="match status" value="1"/>
</dbReference>
<evidence type="ECO:0000256" key="8">
    <source>
        <dbReference type="ARBA" id="ARBA00022842"/>
    </source>
</evidence>
<organism evidence="13 14">
    <name type="scientific">Bacillus phage G</name>
    <dbReference type="NCBI Taxonomy" id="2884420"/>
    <lineage>
        <taxon>Viruses</taxon>
        <taxon>Duplodnaviria</taxon>
        <taxon>Heunggongvirae</taxon>
        <taxon>Uroviricota</taxon>
        <taxon>Caudoviricetes</taxon>
        <taxon>Donellivirus</taxon>
        <taxon>Donellivirus gee</taxon>
    </lineage>
</organism>
<name>G3M9Z3_9CAUD</name>
<dbReference type="Gene3D" id="3.30.230.10">
    <property type="match status" value="1"/>
</dbReference>
<evidence type="ECO:0000256" key="6">
    <source>
        <dbReference type="ARBA" id="ARBA00022741"/>
    </source>
</evidence>
<evidence type="ECO:0000313" key="13">
    <source>
        <dbReference type="EMBL" id="AEO93511.1"/>
    </source>
</evidence>
<evidence type="ECO:0000256" key="9">
    <source>
        <dbReference type="ARBA" id="ARBA00023029"/>
    </source>
</evidence>
<evidence type="ECO:0000259" key="12">
    <source>
        <dbReference type="PROSITE" id="PS50880"/>
    </source>
</evidence>
<evidence type="ECO:0000256" key="11">
    <source>
        <dbReference type="ARBA" id="ARBA00023235"/>
    </source>
</evidence>
<dbReference type="InterPro" id="IPR020568">
    <property type="entry name" value="Ribosomal_Su5_D2-typ_SF"/>
</dbReference>
<dbReference type="EC" id="5.6.2.2" evidence="4"/>
<evidence type="ECO:0000256" key="1">
    <source>
        <dbReference type="ARBA" id="ARBA00000185"/>
    </source>
</evidence>
<dbReference type="PANTHER" id="PTHR45866">
    <property type="entry name" value="DNA GYRASE/TOPOISOMERASE SUBUNIT B"/>
    <property type="match status" value="1"/>
</dbReference>
<keyword evidence="6" id="KW-0547">Nucleotide-binding</keyword>
<dbReference type="EMBL" id="JN638751">
    <property type="protein sequence ID" value="AEO93511.1"/>
    <property type="molecule type" value="Genomic_DNA"/>
</dbReference>
<dbReference type="PRINTS" id="PR00418">
    <property type="entry name" value="TPI2FAMILY"/>
</dbReference>
<evidence type="ECO:0000256" key="10">
    <source>
        <dbReference type="ARBA" id="ARBA00023125"/>
    </source>
</evidence>
<dbReference type="RefSeq" id="YP_009015555.1">
    <property type="nucleotide sequence ID" value="NC_023719.1"/>
</dbReference>
<evidence type="ECO:0000313" key="14">
    <source>
        <dbReference type="Proteomes" id="UP000009273"/>
    </source>
</evidence>
<keyword evidence="9" id="KW-0799">Topoisomerase</keyword>
<accession>G3M9Z3</accession>
<dbReference type="InterPro" id="IPR013506">
    <property type="entry name" value="Topo_IIA_bsu_dom2"/>
</dbReference>
<dbReference type="GO" id="GO:0003918">
    <property type="term" value="F:DNA topoisomerase type II (double strand cut, ATP-hydrolyzing) activity"/>
    <property type="evidence" value="ECO:0007669"/>
    <property type="project" value="UniProtKB-EC"/>
</dbReference>
<keyword evidence="10" id="KW-0238">DNA-binding</keyword>
<dbReference type="InterPro" id="IPR006171">
    <property type="entry name" value="TOPRIM_dom"/>
</dbReference>
<dbReference type="InterPro" id="IPR013759">
    <property type="entry name" value="Topo_IIA_B_C"/>
</dbReference>
<comment type="cofactor">
    <cofactor evidence="2">
        <name>Mg(2+)</name>
        <dbReference type="ChEBI" id="CHEBI:18420"/>
    </cofactor>
</comment>
<dbReference type="OrthoDB" id="1118at10239"/>
<reference evidence="13 14" key="1">
    <citation type="submission" date="2011-09" db="EMBL/GenBank/DDBJ databases">
        <authorList>
            <person name="Pope W.H."/>
            <person name="Pedulla M.L."/>
            <person name="Ford M.E."/>
            <person name="Peebles C.L."/>
            <person name="Hatfull G.H."/>
            <person name="Hendrix R.W."/>
        </authorList>
    </citation>
    <scope>NUCLEOTIDE SEQUENCE [LARGE SCALE GENOMIC DNA]</scope>
    <source>
        <strain evidence="13">G</strain>
    </source>
</reference>
<dbReference type="GO" id="GO:0046872">
    <property type="term" value="F:metal ion binding"/>
    <property type="evidence" value="ECO:0007669"/>
    <property type="project" value="UniProtKB-KW"/>
</dbReference>
<proteinExistence type="inferred from homology"/>
<dbReference type="Pfam" id="PF02518">
    <property type="entry name" value="HATPase_c"/>
    <property type="match status" value="1"/>
</dbReference>
<evidence type="ECO:0000256" key="4">
    <source>
        <dbReference type="ARBA" id="ARBA00012895"/>
    </source>
</evidence>
<dbReference type="Pfam" id="PF01751">
    <property type="entry name" value="Toprim"/>
    <property type="match status" value="1"/>
</dbReference>
<dbReference type="PANTHER" id="PTHR45866:SF1">
    <property type="entry name" value="DNA GYRASE SUBUNIT B, MITOCHONDRIAL"/>
    <property type="match status" value="1"/>
</dbReference>
<evidence type="ECO:0000256" key="2">
    <source>
        <dbReference type="ARBA" id="ARBA00001946"/>
    </source>
</evidence>
<dbReference type="SUPFAM" id="SSF56719">
    <property type="entry name" value="Type II DNA topoisomerase"/>
    <property type="match status" value="1"/>
</dbReference>
<feature type="domain" description="Toprim" evidence="12">
    <location>
        <begin position="440"/>
        <end position="557"/>
    </location>
</feature>
<dbReference type="KEGG" id="vg:18563467"/>
<dbReference type="InterPro" id="IPR002288">
    <property type="entry name" value="DNA_gyrase_B_C"/>
</dbReference>
<dbReference type="InterPro" id="IPR000565">
    <property type="entry name" value="Topo_IIA_B"/>
</dbReference>
<keyword evidence="14" id="KW-1185">Reference proteome</keyword>
<dbReference type="InterPro" id="IPR001241">
    <property type="entry name" value="Topo_IIA"/>
</dbReference>